<organism evidence="1 3">
    <name type="scientific">Medicago truncatula</name>
    <name type="common">Barrel medic</name>
    <name type="synonym">Medicago tribuloides</name>
    <dbReference type="NCBI Taxonomy" id="3880"/>
    <lineage>
        <taxon>Eukaryota</taxon>
        <taxon>Viridiplantae</taxon>
        <taxon>Streptophyta</taxon>
        <taxon>Embryophyta</taxon>
        <taxon>Tracheophyta</taxon>
        <taxon>Spermatophyta</taxon>
        <taxon>Magnoliopsida</taxon>
        <taxon>eudicotyledons</taxon>
        <taxon>Gunneridae</taxon>
        <taxon>Pentapetalae</taxon>
        <taxon>rosids</taxon>
        <taxon>fabids</taxon>
        <taxon>Fabales</taxon>
        <taxon>Fabaceae</taxon>
        <taxon>Papilionoideae</taxon>
        <taxon>50 kb inversion clade</taxon>
        <taxon>NPAAA clade</taxon>
        <taxon>Hologalegina</taxon>
        <taxon>IRL clade</taxon>
        <taxon>Trifolieae</taxon>
        <taxon>Medicago</taxon>
    </lineage>
</organism>
<dbReference type="AlphaFoldDB" id="G7K6S5"/>
<dbReference type="PaxDb" id="3880-AES95545"/>
<gene>
    <name evidence="1" type="ordered locus">MTR_5g026670</name>
</gene>
<accession>G7K6S5</accession>
<dbReference type="EnsemblPlants" id="AES95545">
    <property type="protein sequence ID" value="AES95545"/>
    <property type="gene ID" value="MTR_5g026670"/>
</dbReference>
<reference evidence="2" key="3">
    <citation type="submission" date="2015-04" db="UniProtKB">
        <authorList>
            <consortium name="EnsemblPlants"/>
        </authorList>
    </citation>
    <scope>IDENTIFICATION</scope>
    <source>
        <strain evidence="2">cv. Jemalong A17</strain>
    </source>
</reference>
<protein>
    <submittedName>
        <fullName evidence="1 2">Uncharacterized protein</fullName>
    </submittedName>
</protein>
<proteinExistence type="predicted"/>
<reference evidence="1 3" key="2">
    <citation type="journal article" date="2014" name="BMC Genomics">
        <title>An improved genome release (version Mt4.0) for the model legume Medicago truncatula.</title>
        <authorList>
            <person name="Tang H."/>
            <person name="Krishnakumar V."/>
            <person name="Bidwell S."/>
            <person name="Rosen B."/>
            <person name="Chan A."/>
            <person name="Zhou S."/>
            <person name="Gentzbittel L."/>
            <person name="Childs K.L."/>
            <person name="Yandell M."/>
            <person name="Gundlach H."/>
            <person name="Mayer K.F."/>
            <person name="Schwartz D.C."/>
            <person name="Town C.D."/>
        </authorList>
    </citation>
    <scope>GENOME REANNOTATION</scope>
    <source>
        <strain evidence="2 3">cv. Jemalong A17</strain>
    </source>
</reference>
<dbReference type="HOGENOM" id="CLU_2945202_0_0_1"/>
<reference evidence="1 3" key="1">
    <citation type="journal article" date="2011" name="Nature">
        <title>The Medicago genome provides insight into the evolution of rhizobial symbioses.</title>
        <authorList>
            <person name="Young N.D."/>
            <person name="Debelle F."/>
            <person name="Oldroyd G.E."/>
            <person name="Geurts R."/>
            <person name="Cannon S.B."/>
            <person name="Udvardi M.K."/>
            <person name="Benedito V.A."/>
            <person name="Mayer K.F."/>
            <person name="Gouzy J."/>
            <person name="Schoof H."/>
            <person name="Van de Peer Y."/>
            <person name="Proost S."/>
            <person name="Cook D.R."/>
            <person name="Meyers B.C."/>
            <person name="Spannagl M."/>
            <person name="Cheung F."/>
            <person name="De Mita S."/>
            <person name="Krishnakumar V."/>
            <person name="Gundlach H."/>
            <person name="Zhou S."/>
            <person name="Mudge J."/>
            <person name="Bharti A.K."/>
            <person name="Murray J.D."/>
            <person name="Naoumkina M.A."/>
            <person name="Rosen B."/>
            <person name="Silverstein K.A."/>
            <person name="Tang H."/>
            <person name="Rombauts S."/>
            <person name="Zhao P.X."/>
            <person name="Zhou P."/>
            <person name="Barbe V."/>
            <person name="Bardou P."/>
            <person name="Bechner M."/>
            <person name="Bellec A."/>
            <person name="Berger A."/>
            <person name="Berges H."/>
            <person name="Bidwell S."/>
            <person name="Bisseling T."/>
            <person name="Choisne N."/>
            <person name="Couloux A."/>
            <person name="Denny R."/>
            <person name="Deshpande S."/>
            <person name="Dai X."/>
            <person name="Doyle J.J."/>
            <person name="Dudez A.M."/>
            <person name="Farmer A.D."/>
            <person name="Fouteau S."/>
            <person name="Franken C."/>
            <person name="Gibelin C."/>
            <person name="Gish J."/>
            <person name="Goldstein S."/>
            <person name="Gonzalez A.J."/>
            <person name="Green P.J."/>
            <person name="Hallab A."/>
            <person name="Hartog M."/>
            <person name="Hua A."/>
            <person name="Humphray S.J."/>
            <person name="Jeong D.H."/>
            <person name="Jing Y."/>
            <person name="Jocker A."/>
            <person name="Kenton S.M."/>
            <person name="Kim D.J."/>
            <person name="Klee K."/>
            <person name="Lai H."/>
            <person name="Lang C."/>
            <person name="Lin S."/>
            <person name="Macmil S.L."/>
            <person name="Magdelenat G."/>
            <person name="Matthews L."/>
            <person name="McCorrison J."/>
            <person name="Monaghan E.L."/>
            <person name="Mun J.H."/>
            <person name="Najar F.Z."/>
            <person name="Nicholson C."/>
            <person name="Noirot C."/>
            <person name="O'Bleness M."/>
            <person name="Paule C.R."/>
            <person name="Poulain J."/>
            <person name="Prion F."/>
            <person name="Qin B."/>
            <person name="Qu C."/>
            <person name="Retzel E.F."/>
            <person name="Riddle C."/>
            <person name="Sallet E."/>
            <person name="Samain S."/>
            <person name="Samson N."/>
            <person name="Sanders I."/>
            <person name="Saurat O."/>
            <person name="Scarpelli C."/>
            <person name="Schiex T."/>
            <person name="Segurens B."/>
            <person name="Severin A.J."/>
            <person name="Sherrier D.J."/>
            <person name="Shi R."/>
            <person name="Sims S."/>
            <person name="Singer S.R."/>
            <person name="Sinharoy S."/>
            <person name="Sterck L."/>
            <person name="Viollet A."/>
            <person name="Wang B.B."/>
            <person name="Wang K."/>
            <person name="Wang M."/>
            <person name="Wang X."/>
            <person name="Warfsmann J."/>
            <person name="Weissenbach J."/>
            <person name="White D.D."/>
            <person name="White J.D."/>
            <person name="Wiley G.B."/>
            <person name="Wincker P."/>
            <person name="Xing Y."/>
            <person name="Yang L."/>
            <person name="Yao Z."/>
            <person name="Ying F."/>
            <person name="Zhai J."/>
            <person name="Zhou L."/>
            <person name="Zuber A."/>
            <person name="Denarie J."/>
            <person name="Dixon R.A."/>
            <person name="May G.D."/>
            <person name="Schwartz D.C."/>
            <person name="Rogers J."/>
            <person name="Quetier F."/>
            <person name="Town C.D."/>
            <person name="Roe B.A."/>
        </authorList>
    </citation>
    <scope>NUCLEOTIDE SEQUENCE [LARGE SCALE GENOMIC DNA]</scope>
    <source>
        <strain evidence="1">A17</strain>
        <strain evidence="2 3">cv. Jemalong A17</strain>
    </source>
</reference>
<dbReference type="Proteomes" id="UP000002051">
    <property type="component" value="Chromosome 5"/>
</dbReference>
<evidence type="ECO:0000313" key="2">
    <source>
        <dbReference type="EnsemblPlants" id="AES95545"/>
    </source>
</evidence>
<evidence type="ECO:0000313" key="3">
    <source>
        <dbReference type="Proteomes" id="UP000002051"/>
    </source>
</evidence>
<keyword evidence="3" id="KW-1185">Reference proteome</keyword>
<dbReference type="EMBL" id="CM001221">
    <property type="protein sequence ID" value="AES95545.1"/>
    <property type="molecule type" value="Genomic_DNA"/>
</dbReference>
<sequence>MAHQQILHITTNKYNHQELLDCLIMSLEEVEITMMKVIVEVMIIHIVLPEVEEIVTRKGV</sequence>
<evidence type="ECO:0000313" key="1">
    <source>
        <dbReference type="EMBL" id="AES95545.1"/>
    </source>
</evidence>
<name>G7K6S5_MEDTR</name>